<gene>
    <name evidence="3" type="ORF">CFOL_v3_13617</name>
</gene>
<dbReference type="InParanoid" id="A0A1Q3BQF2"/>
<dbReference type="InterPro" id="IPR002885">
    <property type="entry name" value="PPR_rpt"/>
</dbReference>
<dbReference type="PROSITE" id="PS51375">
    <property type="entry name" value="PPR"/>
    <property type="match status" value="1"/>
</dbReference>
<evidence type="ECO:0000256" key="1">
    <source>
        <dbReference type="ARBA" id="ARBA00022737"/>
    </source>
</evidence>
<dbReference type="InterPro" id="IPR011990">
    <property type="entry name" value="TPR-like_helical_dom_sf"/>
</dbReference>
<keyword evidence="4" id="KW-1185">Reference proteome</keyword>
<sequence>CCITRLEDFNKYLLICDSLVETYARSGKNLEARRLFDLMRHRDEGTYTSMIAGYGMQGEGRGVLKLFEEMNKFQIKPDDVTMVAVLSACSHCGLVFEGEMVFKKMHSVYGIIPRLEHFDCMVDLYGRAGLLSKAKEIISRMPYRPSTACRIHGNTEIWEWAAEKLLEMRPENSGYYVLIANMYATAGCWDKPAKVRTSMRDLGVKKAPGLM</sequence>
<evidence type="ECO:0000313" key="4">
    <source>
        <dbReference type="Proteomes" id="UP000187406"/>
    </source>
</evidence>
<keyword evidence="1" id="KW-0677">Repeat</keyword>
<evidence type="ECO:0000313" key="3">
    <source>
        <dbReference type="EMBL" id="GAV70119.1"/>
    </source>
</evidence>
<dbReference type="Proteomes" id="UP000187406">
    <property type="component" value="Unassembled WGS sequence"/>
</dbReference>
<dbReference type="PANTHER" id="PTHR47926:SF375">
    <property type="entry name" value="PENTATRICOPEPTIDE REPEAT-CONTAINING PROTEIN"/>
    <property type="match status" value="1"/>
</dbReference>
<dbReference type="STRING" id="3775.A0A1Q3BQF2"/>
<accession>A0A1Q3BQF2</accession>
<dbReference type="InterPro" id="IPR046960">
    <property type="entry name" value="PPR_At4g14850-like_plant"/>
</dbReference>
<evidence type="ECO:0000256" key="2">
    <source>
        <dbReference type="PROSITE-ProRule" id="PRU00708"/>
    </source>
</evidence>
<dbReference type="PANTHER" id="PTHR47926">
    <property type="entry name" value="PENTATRICOPEPTIDE REPEAT-CONTAINING PROTEIN"/>
    <property type="match status" value="1"/>
</dbReference>
<dbReference type="Pfam" id="PF13041">
    <property type="entry name" value="PPR_2"/>
    <property type="match status" value="1"/>
</dbReference>
<comment type="caution">
    <text evidence="3">The sequence shown here is derived from an EMBL/GenBank/DDBJ whole genome shotgun (WGS) entry which is preliminary data.</text>
</comment>
<feature type="non-terminal residue" evidence="3">
    <location>
        <position position="1"/>
    </location>
</feature>
<dbReference type="GO" id="GO:0003723">
    <property type="term" value="F:RNA binding"/>
    <property type="evidence" value="ECO:0007669"/>
    <property type="project" value="InterPro"/>
</dbReference>
<protein>
    <submittedName>
        <fullName evidence="3">PPR domain-containing protein/PPR_2 domain-containing protein</fullName>
    </submittedName>
</protein>
<organism evidence="3 4">
    <name type="scientific">Cephalotus follicularis</name>
    <name type="common">Albany pitcher plant</name>
    <dbReference type="NCBI Taxonomy" id="3775"/>
    <lineage>
        <taxon>Eukaryota</taxon>
        <taxon>Viridiplantae</taxon>
        <taxon>Streptophyta</taxon>
        <taxon>Embryophyta</taxon>
        <taxon>Tracheophyta</taxon>
        <taxon>Spermatophyta</taxon>
        <taxon>Magnoliopsida</taxon>
        <taxon>eudicotyledons</taxon>
        <taxon>Gunneridae</taxon>
        <taxon>Pentapetalae</taxon>
        <taxon>rosids</taxon>
        <taxon>fabids</taxon>
        <taxon>Oxalidales</taxon>
        <taxon>Cephalotaceae</taxon>
        <taxon>Cephalotus</taxon>
    </lineage>
</organism>
<dbReference type="NCBIfam" id="TIGR00756">
    <property type="entry name" value="PPR"/>
    <property type="match status" value="1"/>
</dbReference>
<dbReference type="InterPro" id="IPR046848">
    <property type="entry name" value="E_motif"/>
</dbReference>
<dbReference type="Gene3D" id="1.25.40.10">
    <property type="entry name" value="Tetratricopeptide repeat domain"/>
    <property type="match status" value="1"/>
</dbReference>
<feature type="repeat" description="PPR" evidence="2">
    <location>
        <begin position="43"/>
        <end position="77"/>
    </location>
</feature>
<dbReference type="FunFam" id="1.25.40.10:FF:000090">
    <property type="entry name" value="Pentatricopeptide repeat-containing protein, chloroplastic"/>
    <property type="match status" value="1"/>
</dbReference>
<reference evidence="4" key="1">
    <citation type="submission" date="2016-04" db="EMBL/GenBank/DDBJ databases">
        <title>Cephalotus genome sequencing.</title>
        <authorList>
            <person name="Fukushima K."/>
            <person name="Hasebe M."/>
            <person name="Fang X."/>
        </authorList>
    </citation>
    <scope>NUCLEOTIDE SEQUENCE [LARGE SCALE GENOMIC DNA]</scope>
    <source>
        <strain evidence="4">cv. St1</strain>
    </source>
</reference>
<dbReference type="Pfam" id="PF20431">
    <property type="entry name" value="E_motif"/>
    <property type="match status" value="1"/>
</dbReference>
<dbReference type="EMBL" id="BDDD01000781">
    <property type="protein sequence ID" value="GAV70119.1"/>
    <property type="molecule type" value="Genomic_DNA"/>
</dbReference>
<dbReference type="AlphaFoldDB" id="A0A1Q3BQF2"/>
<dbReference type="GO" id="GO:0009451">
    <property type="term" value="P:RNA modification"/>
    <property type="evidence" value="ECO:0007669"/>
    <property type="project" value="InterPro"/>
</dbReference>
<dbReference type="Pfam" id="PF01535">
    <property type="entry name" value="PPR"/>
    <property type="match status" value="2"/>
</dbReference>
<proteinExistence type="predicted"/>
<name>A0A1Q3BQF2_CEPFO</name>
<dbReference type="OrthoDB" id="185373at2759"/>